<gene>
    <name evidence="2" type="ORF">D8674_039624</name>
</gene>
<dbReference type="EMBL" id="SMOL01000353">
    <property type="protein sequence ID" value="KAB2620208.1"/>
    <property type="molecule type" value="Genomic_DNA"/>
</dbReference>
<proteinExistence type="predicted"/>
<dbReference type="Proteomes" id="UP000327157">
    <property type="component" value="Unassembled WGS sequence"/>
</dbReference>
<dbReference type="AlphaFoldDB" id="A0A5N5GXX7"/>
<evidence type="ECO:0000259" key="1">
    <source>
        <dbReference type="PROSITE" id="PS50222"/>
    </source>
</evidence>
<reference evidence="2 3" key="1">
    <citation type="submission" date="2019-09" db="EMBL/GenBank/DDBJ databases">
        <authorList>
            <person name="Ou C."/>
        </authorList>
    </citation>
    <scope>NUCLEOTIDE SEQUENCE [LARGE SCALE GENOMIC DNA]</scope>
    <source>
        <strain evidence="2">S2</strain>
        <tissue evidence="2">Leaf</tissue>
    </source>
</reference>
<comment type="caution">
    <text evidence="2">The sequence shown here is derived from an EMBL/GenBank/DDBJ whole genome shotgun (WGS) entry which is preliminary data.</text>
</comment>
<dbReference type="GO" id="GO:0005509">
    <property type="term" value="F:calcium ion binding"/>
    <property type="evidence" value="ECO:0007669"/>
    <property type="project" value="InterPro"/>
</dbReference>
<protein>
    <submittedName>
        <fullName evidence="2">Calcium-binding protein CML18</fullName>
    </submittedName>
</protein>
<feature type="domain" description="EF-hand" evidence="1">
    <location>
        <begin position="74"/>
        <end position="98"/>
    </location>
</feature>
<name>A0A5N5GXX7_9ROSA</name>
<evidence type="ECO:0000313" key="3">
    <source>
        <dbReference type="Proteomes" id="UP000327157"/>
    </source>
</evidence>
<accession>A0A5N5GXX7</accession>
<dbReference type="OrthoDB" id="26525at2759"/>
<dbReference type="PROSITE" id="PS50222">
    <property type="entry name" value="EF_HAND_2"/>
    <property type="match status" value="1"/>
</dbReference>
<dbReference type="SUPFAM" id="SSF47473">
    <property type="entry name" value="EF-hand"/>
    <property type="match status" value="1"/>
</dbReference>
<keyword evidence="3" id="KW-1185">Reference proteome</keyword>
<dbReference type="Gene3D" id="1.10.238.10">
    <property type="entry name" value="EF-hand"/>
    <property type="match status" value="1"/>
</dbReference>
<reference evidence="2 3" key="2">
    <citation type="submission" date="2019-11" db="EMBL/GenBank/DDBJ databases">
        <title>A de novo genome assembly of a pear dwarfing rootstock.</title>
        <authorList>
            <person name="Wang F."/>
            <person name="Wang J."/>
            <person name="Li S."/>
            <person name="Zhang Y."/>
            <person name="Fang M."/>
            <person name="Ma L."/>
            <person name="Zhao Y."/>
            <person name="Jiang S."/>
        </authorList>
    </citation>
    <scope>NUCLEOTIDE SEQUENCE [LARGE SCALE GENOMIC DNA]</scope>
    <source>
        <strain evidence="2">S2</strain>
        <tissue evidence="2">Leaf</tissue>
    </source>
</reference>
<organism evidence="2 3">
    <name type="scientific">Pyrus ussuriensis x Pyrus communis</name>
    <dbReference type="NCBI Taxonomy" id="2448454"/>
    <lineage>
        <taxon>Eukaryota</taxon>
        <taxon>Viridiplantae</taxon>
        <taxon>Streptophyta</taxon>
        <taxon>Embryophyta</taxon>
        <taxon>Tracheophyta</taxon>
        <taxon>Spermatophyta</taxon>
        <taxon>Magnoliopsida</taxon>
        <taxon>eudicotyledons</taxon>
        <taxon>Gunneridae</taxon>
        <taxon>Pentapetalae</taxon>
        <taxon>rosids</taxon>
        <taxon>fabids</taxon>
        <taxon>Rosales</taxon>
        <taxon>Rosaceae</taxon>
        <taxon>Amygdaloideae</taxon>
        <taxon>Maleae</taxon>
        <taxon>Pyrus</taxon>
    </lineage>
</organism>
<dbReference type="InterPro" id="IPR002048">
    <property type="entry name" value="EF_hand_dom"/>
</dbReference>
<evidence type="ECO:0000313" key="2">
    <source>
        <dbReference type="EMBL" id="KAB2620208.1"/>
    </source>
</evidence>
<sequence length="130" mass="14634">MEEEQMAQLREIFRSFDGNKDSSLAESDHQQLQPLILKLDTNHNVLVEFSEFVALMRRDINGLLQADASCPCYLFDRDGNGYIIPVELAHSMAKLGQPTHDSGVVRHDGRIGFHEFSRAIISAAFLNMNA</sequence>
<dbReference type="InterPro" id="IPR011992">
    <property type="entry name" value="EF-hand-dom_pair"/>
</dbReference>